<protein>
    <submittedName>
        <fullName evidence="3">Fasciclin domain-containing protein</fullName>
    </submittedName>
</protein>
<proteinExistence type="predicted"/>
<keyword evidence="1" id="KW-0732">Signal</keyword>
<comment type="caution">
    <text evidence="3">The sequence shown here is derived from an EMBL/GenBank/DDBJ whole genome shotgun (WGS) entry which is preliminary data.</text>
</comment>
<dbReference type="PANTHER" id="PTHR10900:SF77">
    <property type="entry name" value="FI19380P1"/>
    <property type="match status" value="1"/>
</dbReference>
<dbReference type="InterPro" id="IPR036378">
    <property type="entry name" value="FAS1_dom_sf"/>
</dbReference>
<feature type="domain" description="FAS1" evidence="2">
    <location>
        <begin position="180"/>
        <end position="322"/>
    </location>
</feature>
<dbReference type="PANTHER" id="PTHR10900">
    <property type="entry name" value="PERIOSTIN-RELATED"/>
    <property type="match status" value="1"/>
</dbReference>
<evidence type="ECO:0000259" key="2">
    <source>
        <dbReference type="PROSITE" id="PS50213"/>
    </source>
</evidence>
<dbReference type="Gene3D" id="2.30.180.10">
    <property type="entry name" value="FAS1 domain"/>
    <property type="match status" value="2"/>
</dbReference>
<sequence>MKRDFFKRGVAILTLAFLPLVSCSDDDSNPMPQGNTIADVAASNANLSVLVDALDRAGLTATLDGTGSFTVFAPTNQAFNAFLQQKGFDNLEEVPVPLLKEILLNHVVSGTATSSSLTTGYVKTLAKGSASSTNTLSMFINTASGVVINGGASNGGATVTTADVAASNGVVHIVGSVIDLPTVTSHAKANPNFSILVQALTRDDQPDFAGILSGTQSSPFTVFAPTNAAFGSLLTELDVNGLADIPQATLENTLKYHVVTSRNILAASLEDNMIVTTFQGGSFIVNLEGGASITDANGRVSNITATDVQASNGVVHVINKVLLPM</sequence>
<dbReference type="RefSeq" id="WP_341697317.1">
    <property type="nucleotide sequence ID" value="NZ_JBBYHR010000006.1"/>
</dbReference>
<dbReference type="Proteomes" id="UP001464555">
    <property type="component" value="Unassembled WGS sequence"/>
</dbReference>
<dbReference type="SMART" id="SM00554">
    <property type="entry name" value="FAS1"/>
    <property type="match status" value="2"/>
</dbReference>
<dbReference type="EMBL" id="JBBYHR010000006">
    <property type="protein sequence ID" value="MEL1245002.1"/>
    <property type="molecule type" value="Genomic_DNA"/>
</dbReference>
<dbReference type="PROSITE" id="PS50213">
    <property type="entry name" value="FAS1"/>
    <property type="match status" value="2"/>
</dbReference>
<dbReference type="Pfam" id="PF02469">
    <property type="entry name" value="Fasciclin"/>
    <property type="match status" value="2"/>
</dbReference>
<feature type="domain" description="FAS1" evidence="2">
    <location>
        <begin position="34"/>
        <end position="178"/>
    </location>
</feature>
<dbReference type="InterPro" id="IPR000782">
    <property type="entry name" value="FAS1_domain"/>
</dbReference>
<keyword evidence="4" id="KW-1185">Reference proteome</keyword>
<feature type="chain" id="PRO_5045098626" evidence="1">
    <location>
        <begin position="25"/>
        <end position="325"/>
    </location>
</feature>
<name>A0ABU9HZL1_9FLAO</name>
<accession>A0ABU9HZL1</accession>
<organism evidence="3 4">
    <name type="scientific">Flavobacterium arundinis</name>
    <dbReference type="NCBI Taxonomy" id="3139143"/>
    <lineage>
        <taxon>Bacteria</taxon>
        <taxon>Pseudomonadati</taxon>
        <taxon>Bacteroidota</taxon>
        <taxon>Flavobacteriia</taxon>
        <taxon>Flavobacteriales</taxon>
        <taxon>Flavobacteriaceae</taxon>
        <taxon>Flavobacterium</taxon>
    </lineage>
</organism>
<evidence type="ECO:0000256" key="1">
    <source>
        <dbReference type="SAM" id="SignalP"/>
    </source>
</evidence>
<feature type="signal peptide" evidence="1">
    <location>
        <begin position="1"/>
        <end position="24"/>
    </location>
</feature>
<reference evidence="3 4" key="1">
    <citation type="submission" date="2024-04" db="EMBL/GenBank/DDBJ databases">
        <title>Flavobacterium sp. DGU11 16S ribosomal RNA gene Genome sequencing and assembly.</title>
        <authorList>
            <person name="Park S."/>
        </authorList>
    </citation>
    <scope>NUCLEOTIDE SEQUENCE [LARGE SCALE GENOMIC DNA]</scope>
    <source>
        <strain evidence="3 4">DGU11</strain>
    </source>
</reference>
<gene>
    <name evidence="3" type="ORF">AAEO56_12060</name>
</gene>
<evidence type="ECO:0000313" key="4">
    <source>
        <dbReference type="Proteomes" id="UP001464555"/>
    </source>
</evidence>
<evidence type="ECO:0000313" key="3">
    <source>
        <dbReference type="EMBL" id="MEL1245002.1"/>
    </source>
</evidence>
<dbReference type="InterPro" id="IPR050904">
    <property type="entry name" value="Adhesion/Biosynth-related"/>
</dbReference>
<dbReference type="SUPFAM" id="SSF82153">
    <property type="entry name" value="FAS1 domain"/>
    <property type="match status" value="2"/>
</dbReference>